<proteinExistence type="predicted"/>
<dbReference type="AlphaFoldDB" id="A0AB37RAC0"/>
<dbReference type="GO" id="GO:0006310">
    <property type="term" value="P:DNA recombination"/>
    <property type="evidence" value="ECO:0007669"/>
    <property type="project" value="UniProtKB-KW"/>
</dbReference>
<accession>A0AB37RAC0</accession>
<gene>
    <name evidence="4" type="ORF">ALP33_04393</name>
</gene>
<evidence type="ECO:0000313" key="5">
    <source>
        <dbReference type="Proteomes" id="UP000271817"/>
    </source>
</evidence>
<dbReference type="InterPro" id="IPR013762">
    <property type="entry name" value="Integrase-like_cat_sf"/>
</dbReference>
<dbReference type="EMBL" id="RBTW01000056">
    <property type="protein sequence ID" value="RMU21872.1"/>
    <property type="molecule type" value="Genomic_DNA"/>
</dbReference>
<keyword evidence="1" id="KW-0233">DNA recombination</keyword>
<dbReference type="GO" id="GO:0015074">
    <property type="term" value="P:DNA integration"/>
    <property type="evidence" value="ECO:0007669"/>
    <property type="project" value="InterPro"/>
</dbReference>
<keyword evidence="2" id="KW-0175">Coiled coil</keyword>
<organism evidence="4 5">
    <name type="scientific">Pseudomonas amygdali pv. lachrymans</name>
    <name type="common">Pseudomonas syringae pv. lachrymans</name>
    <dbReference type="NCBI Taxonomy" id="53707"/>
    <lineage>
        <taxon>Bacteria</taxon>
        <taxon>Pseudomonadati</taxon>
        <taxon>Pseudomonadota</taxon>
        <taxon>Gammaproteobacteria</taxon>
        <taxon>Pseudomonadales</taxon>
        <taxon>Pseudomonadaceae</taxon>
        <taxon>Pseudomonas</taxon>
        <taxon>Pseudomonas amygdali</taxon>
    </lineage>
</organism>
<dbReference type="Gene3D" id="1.10.443.10">
    <property type="entry name" value="Intergrase catalytic core"/>
    <property type="match status" value="1"/>
</dbReference>
<dbReference type="GO" id="GO:0003677">
    <property type="term" value="F:DNA binding"/>
    <property type="evidence" value="ECO:0007669"/>
    <property type="project" value="InterPro"/>
</dbReference>
<sequence length="787" mass="88928">MNSHNPIAHVEEWYQRTRSSQMLMTEVEFVPMRTDGRLELSDDYITLHRLKAVDKDVLEKYTDLIVLDLQAFGLLQVGEMSTTACSWRLKIFRWYRFLSPEEKQSVPLNGNKITVRYCHTKVSQLKGATHAAGYLKGVADAFETINAEHAEAGYSDPSYKTVKERTAAYGQSEKGLSVNDKVHAILEKVLNSVEDLAASNEELPFAPLLHILSQNVLAKSGEKKYYKCWSAYTYLCNMLVSEGCSGQEAYQRLLDPMLLARFRKYLNDLVNSRIISPSFATSQLSYVRVALKVTGSVKGMEGLRFFNAPGFSSERVTDNYKPYTPAERDIIANVIEADIAKYNAMAKPYARSGVGQDPMKQNGKFIWAENTLDNARWVFENKFDCKFDFSHIDATSGYKYFFSRTLVNSGMGTRAVLESWGVIWKVDLTVIAPYVVRLAQVTGLNANSLKYLDVEDYVPRHRLSGRPCLRYWKERSSGEKEYHLDIFQADITWLTHSQSIEVKKIIDDVLALTAPLRSQASPEIKEHLFIWQSSSPKNHNAIRSLKTARADVVTDLFMEYSKAKGLAGDDGQPLSITAARLRPSFISELIEKGVPLREVQVILGHKYLSTTIDYLDQLDYNRIARDKLESELRSLQEKALHSTLKGEPASALCESLPYEQVEDSNIIFKTPLASCKNIFNPPEMIKKSIYYVPGKPCSLYNKCLACDNCMITVMNLPDIFAMRRDYLRATEVSRVMDTPYGQVILDNLSLIEGIVGPGSDFSPDELREAEILSEFIDSTVMIDGVGL</sequence>
<evidence type="ECO:0000256" key="1">
    <source>
        <dbReference type="ARBA" id="ARBA00023172"/>
    </source>
</evidence>
<reference evidence="4 5" key="1">
    <citation type="submission" date="2018-08" db="EMBL/GenBank/DDBJ databases">
        <title>Recombination of ecologically and evolutionarily significant loci maintains genetic cohesion in the Pseudomonas syringae species complex.</title>
        <authorList>
            <person name="Dillon M."/>
            <person name="Thakur S."/>
            <person name="Almeida R.N.D."/>
            <person name="Weir B.S."/>
            <person name="Guttman D.S."/>
        </authorList>
    </citation>
    <scope>NUCLEOTIDE SEQUENCE [LARGE SCALE GENOMIC DNA]</scope>
    <source>
        <strain evidence="4 5">ICMP 3402</strain>
    </source>
</reference>
<dbReference type="SUPFAM" id="SSF56349">
    <property type="entry name" value="DNA breaking-rejoining enzymes"/>
    <property type="match status" value="1"/>
</dbReference>
<feature type="coiled-coil region" evidence="2">
    <location>
        <begin position="618"/>
        <end position="645"/>
    </location>
</feature>
<feature type="domain" description="Tyr recombinase" evidence="3">
    <location>
        <begin position="556"/>
        <end position="617"/>
    </location>
</feature>
<dbReference type="RefSeq" id="WP_122313918.1">
    <property type="nucleotide sequence ID" value="NZ_RBTW01000056.1"/>
</dbReference>
<evidence type="ECO:0000313" key="4">
    <source>
        <dbReference type="EMBL" id="RMU21872.1"/>
    </source>
</evidence>
<evidence type="ECO:0000259" key="3">
    <source>
        <dbReference type="Pfam" id="PF00589"/>
    </source>
</evidence>
<dbReference type="InterPro" id="IPR011010">
    <property type="entry name" value="DNA_brk_join_enz"/>
</dbReference>
<name>A0AB37RAC0_PSEAV</name>
<dbReference type="Pfam" id="PF00589">
    <property type="entry name" value="Phage_integrase"/>
    <property type="match status" value="1"/>
</dbReference>
<evidence type="ECO:0000256" key="2">
    <source>
        <dbReference type="SAM" id="Coils"/>
    </source>
</evidence>
<comment type="caution">
    <text evidence="4">The sequence shown here is derived from an EMBL/GenBank/DDBJ whole genome shotgun (WGS) entry which is preliminary data.</text>
</comment>
<dbReference type="Proteomes" id="UP000271817">
    <property type="component" value="Unassembled WGS sequence"/>
</dbReference>
<dbReference type="InterPro" id="IPR002104">
    <property type="entry name" value="Integrase_catalytic"/>
</dbReference>
<dbReference type="CDD" id="cd00397">
    <property type="entry name" value="DNA_BRE_C"/>
    <property type="match status" value="1"/>
</dbReference>
<protein>
    <recommendedName>
        <fullName evidence="3">Tyr recombinase domain-containing protein</fullName>
    </recommendedName>
</protein>